<protein>
    <submittedName>
        <fullName evidence="6">Di-heme oxidoredictase family protein</fullName>
    </submittedName>
</protein>
<dbReference type="Gene3D" id="1.10.760.10">
    <property type="entry name" value="Cytochrome c-like domain"/>
    <property type="match status" value="1"/>
</dbReference>
<dbReference type="InterPro" id="IPR051395">
    <property type="entry name" value="Cytochrome_c_Peroxidase/MauG"/>
</dbReference>
<organism evidence="6 7">
    <name type="scientific">Compostibacter hankyongensis</name>
    <dbReference type="NCBI Taxonomy" id="1007089"/>
    <lineage>
        <taxon>Bacteria</taxon>
        <taxon>Pseudomonadati</taxon>
        <taxon>Bacteroidota</taxon>
        <taxon>Chitinophagia</taxon>
        <taxon>Chitinophagales</taxon>
        <taxon>Chitinophagaceae</taxon>
        <taxon>Compostibacter</taxon>
    </lineage>
</organism>
<evidence type="ECO:0000256" key="3">
    <source>
        <dbReference type="ARBA" id="ARBA00023004"/>
    </source>
</evidence>
<evidence type="ECO:0000259" key="5">
    <source>
        <dbReference type="PROSITE" id="PS51007"/>
    </source>
</evidence>
<evidence type="ECO:0000313" key="6">
    <source>
        <dbReference type="EMBL" id="GAA4311053.1"/>
    </source>
</evidence>
<dbReference type="PROSITE" id="PS51007">
    <property type="entry name" value="CYTC"/>
    <property type="match status" value="1"/>
</dbReference>
<proteinExistence type="predicted"/>
<name>A0ABP8FU50_9BACT</name>
<dbReference type="PIRSF" id="PIRSF028099">
    <property type="entry name" value="DUF1111"/>
    <property type="match status" value="1"/>
</dbReference>
<dbReference type="InterPro" id="IPR009056">
    <property type="entry name" value="Cyt_c-like_dom"/>
</dbReference>
<evidence type="ECO:0000256" key="2">
    <source>
        <dbReference type="ARBA" id="ARBA00022723"/>
    </source>
</evidence>
<evidence type="ECO:0000256" key="4">
    <source>
        <dbReference type="PROSITE-ProRule" id="PRU00433"/>
    </source>
</evidence>
<keyword evidence="2 4" id="KW-0479">Metal-binding</keyword>
<keyword evidence="1 4" id="KW-0349">Heme</keyword>
<dbReference type="PANTHER" id="PTHR30600:SF4">
    <property type="entry name" value="CYTOCHROME C DOMAIN-CONTAINING PROTEIN"/>
    <property type="match status" value="1"/>
</dbReference>
<dbReference type="Pfam" id="PF06537">
    <property type="entry name" value="DHOR"/>
    <property type="match status" value="1"/>
</dbReference>
<comment type="caution">
    <text evidence="6">The sequence shown here is derived from an EMBL/GenBank/DDBJ whole genome shotgun (WGS) entry which is preliminary data.</text>
</comment>
<keyword evidence="3 4" id="KW-0408">Iron</keyword>
<accession>A0ABP8FU50</accession>
<dbReference type="SUPFAM" id="SSF46626">
    <property type="entry name" value="Cytochrome c"/>
    <property type="match status" value="1"/>
</dbReference>
<gene>
    <name evidence="6" type="ORF">GCM10023143_19950</name>
</gene>
<evidence type="ECO:0000313" key="7">
    <source>
        <dbReference type="Proteomes" id="UP001501207"/>
    </source>
</evidence>
<dbReference type="EMBL" id="BAABFN010000004">
    <property type="protein sequence ID" value="GAA4311053.1"/>
    <property type="molecule type" value="Genomic_DNA"/>
</dbReference>
<dbReference type="Proteomes" id="UP001501207">
    <property type="component" value="Unassembled WGS sequence"/>
</dbReference>
<dbReference type="PANTHER" id="PTHR30600">
    <property type="entry name" value="CYTOCHROME C PEROXIDASE-RELATED"/>
    <property type="match status" value="1"/>
</dbReference>
<keyword evidence="7" id="KW-1185">Reference proteome</keyword>
<reference evidence="7" key="1">
    <citation type="journal article" date="2019" name="Int. J. Syst. Evol. Microbiol.">
        <title>The Global Catalogue of Microorganisms (GCM) 10K type strain sequencing project: providing services to taxonomists for standard genome sequencing and annotation.</title>
        <authorList>
            <consortium name="The Broad Institute Genomics Platform"/>
            <consortium name="The Broad Institute Genome Sequencing Center for Infectious Disease"/>
            <person name="Wu L."/>
            <person name="Ma J."/>
        </authorList>
    </citation>
    <scope>NUCLEOTIDE SEQUENCE [LARGE SCALE GENOMIC DNA]</scope>
    <source>
        <strain evidence="7">JCM 17664</strain>
    </source>
</reference>
<evidence type="ECO:0000256" key="1">
    <source>
        <dbReference type="ARBA" id="ARBA00022617"/>
    </source>
</evidence>
<feature type="domain" description="Cytochrome c" evidence="5">
    <location>
        <begin position="315"/>
        <end position="447"/>
    </location>
</feature>
<dbReference type="InterPro" id="IPR010538">
    <property type="entry name" value="DHOR"/>
</dbReference>
<sequence length="447" mass="48709">MLVIFLGVLCRKPQAFDDESFDPRLSGGAATAFNITSQAFGECIEGLSPWDQLIHDKGDGLFEQTFVSAPAPLYPGLGPIFNNVSCVSCHHNDGIGIPTAGKPNSSLLVRISLPGEDEHGGPLPVPGFGTQLQDQAVFGAQPEARVNITYTEEPFRFPDGETVSLRKPHYQLSNAYRPLPGHYLLSPRLAPYVFGIGLLELIPSSTVLSFADPEDKNGDGIRGHPNYVYDPVSGQTVLGRFGLKANTPTVAAQVASAFQQDMGLSNKLFSSESALGQSQDDKRPDDPELPDSILNAMVFYIQTLAVPARRNVTDPVVKKGEALFEQLQCSSCHIPTLYTGVNVNLPTLSHQRIHPYTDLLLHDMGPGLADGRPDYQATGSEWRTSPLWGIGMVARVNGTPYYLHDGRARTLTEAILWHGGEAEQSRENFVQLRKSDRDALLSFLNSL</sequence>
<dbReference type="InterPro" id="IPR036909">
    <property type="entry name" value="Cyt_c-like_dom_sf"/>
</dbReference>